<sequence length="87" mass="10290">MTEFEEILEARNDANKCKDNPNDFAVIQIEKEEYVLTTKQQLECVKDEQLKEVLELIEDLDKCRETECCSESKFEELKQRISEGERT</sequence>
<evidence type="ECO:0000256" key="1">
    <source>
        <dbReference type="SAM" id="Coils"/>
    </source>
</evidence>
<reference evidence="2" key="1">
    <citation type="journal article" date="2015" name="Nature">
        <title>Complex archaea that bridge the gap between prokaryotes and eukaryotes.</title>
        <authorList>
            <person name="Spang A."/>
            <person name="Saw J.H."/>
            <person name="Jorgensen S.L."/>
            <person name="Zaremba-Niedzwiedzka K."/>
            <person name="Martijn J."/>
            <person name="Lind A.E."/>
            <person name="van Eijk R."/>
            <person name="Schleper C."/>
            <person name="Guy L."/>
            <person name="Ettema T.J."/>
        </authorList>
    </citation>
    <scope>NUCLEOTIDE SEQUENCE</scope>
</reference>
<keyword evidence="1" id="KW-0175">Coiled coil</keyword>
<dbReference type="AlphaFoldDB" id="A0A0F9NGD7"/>
<evidence type="ECO:0000313" key="2">
    <source>
        <dbReference type="EMBL" id="KKN17014.1"/>
    </source>
</evidence>
<proteinExistence type="predicted"/>
<name>A0A0F9NGD7_9ZZZZ</name>
<protein>
    <submittedName>
        <fullName evidence="2">Uncharacterized protein</fullName>
    </submittedName>
</protein>
<dbReference type="EMBL" id="LAZR01003564">
    <property type="protein sequence ID" value="KKN17014.1"/>
    <property type="molecule type" value="Genomic_DNA"/>
</dbReference>
<comment type="caution">
    <text evidence="2">The sequence shown here is derived from an EMBL/GenBank/DDBJ whole genome shotgun (WGS) entry which is preliminary data.</text>
</comment>
<accession>A0A0F9NGD7</accession>
<gene>
    <name evidence="2" type="ORF">LCGC14_0970220</name>
</gene>
<organism evidence="2">
    <name type="scientific">marine sediment metagenome</name>
    <dbReference type="NCBI Taxonomy" id="412755"/>
    <lineage>
        <taxon>unclassified sequences</taxon>
        <taxon>metagenomes</taxon>
        <taxon>ecological metagenomes</taxon>
    </lineage>
</organism>
<feature type="coiled-coil region" evidence="1">
    <location>
        <begin position="39"/>
        <end position="66"/>
    </location>
</feature>